<feature type="transmembrane region" description="Helical" evidence="9">
    <location>
        <begin position="88"/>
        <end position="112"/>
    </location>
</feature>
<keyword evidence="4 9" id="KW-1133">Transmembrane helix</keyword>
<evidence type="ECO:0000259" key="10">
    <source>
        <dbReference type="PROSITE" id="PS50262"/>
    </source>
</evidence>
<proteinExistence type="predicted"/>
<feature type="transmembrane region" description="Helical" evidence="9">
    <location>
        <begin position="124"/>
        <end position="145"/>
    </location>
</feature>
<protein>
    <submittedName>
        <fullName evidence="11">OLF24 protein</fullName>
    </submittedName>
</protein>
<name>A0A8X7WW60_POLSE</name>
<dbReference type="AlphaFoldDB" id="A0A8X7WW60"/>
<feature type="transmembrane region" description="Helical" evidence="9">
    <location>
        <begin position="299"/>
        <end position="320"/>
    </location>
</feature>
<dbReference type="EMBL" id="JAATIS010008602">
    <property type="protein sequence ID" value="KAG2456651.1"/>
    <property type="molecule type" value="Genomic_DNA"/>
</dbReference>
<dbReference type="PANTHER" id="PTHR26451">
    <property type="entry name" value="G_PROTEIN_RECEP_F1_2 DOMAIN-CONTAINING PROTEIN"/>
    <property type="match status" value="1"/>
</dbReference>
<dbReference type="Gene3D" id="1.20.1070.10">
    <property type="entry name" value="Rhodopsin 7-helix transmembrane proteins"/>
    <property type="match status" value="1"/>
</dbReference>
<feature type="transmembrane region" description="Helical" evidence="9">
    <location>
        <begin position="266"/>
        <end position="287"/>
    </location>
</feature>
<keyword evidence="12" id="KW-1185">Reference proteome</keyword>
<dbReference type="GO" id="GO:0005549">
    <property type="term" value="F:odorant binding"/>
    <property type="evidence" value="ECO:0007669"/>
    <property type="project" value="TreeGrafter"/>
</dbReference>
<dbReference type="PROSITE" id="PS50262">
    <property type="entry name" value="G_PROTEIN_RECEP_F1_2"/>
    <property type="match status" value="1"/>
</dbReference>
<comment type="caution">
    <text evidence="11">The sequence shown here is derived from an EMBL/GenBank/DDBJ whole genome shotgun (WGS) entry which is preliminary data.</text>
</comment>
<evidence type="ECO:0000256" key="5">
    <source>
        <dbReference type="ARBA" id="ARBA00023040"/>
    </source>
</evidence>
<evidence type="ECO:0000256" key="8">
    <source>
        <dbReference type="ARBA" id="ARBA00023224"/>
    </source>
</evidence>
<dbReference type="SUPFAM" id="SSF81321">
    <property type="entry name" value="Family A G protein-coupled receptor-like"/>
    <property type="match status" value="1"/>
</dbReference>
<dbReference type="Proteomes" id="UP000886611">
    <property type="component" value="Unassembled WGS sequence"/>
</dbReference>
<evidence type="ECO:0000313" key="11">
    <source>
        <dbReference type="EMBL" id="KAG2456651.1"/>
    </source>
</evidence>
<feature type="transmembrane region" description="Helical" evidence="9">
    <location>
        <begin position="221"/>
        <end position="245"/>
    </location>
</feature>
<evidence type="ECO:0000256" key="4">
    <source>
        <dbReference type="ARBA" id="ARBA00022989"/>
    </source>
</evidence>
<evidence type="ECO:0000313" key="12">
    <source>
        <dbReference type="Proteomes" id="UP000886611"/>
    </source>
</evidence>
<evidence type="ECO:0000256" key="9">
    <source>
        <dbReference type="SAM" id="Phobius"/>
    </source>
</evidence>
<feature type="transmembrane region" description="Helical" evidence="9">
    <location>
        <begin position="166"/>
        <end position="189"/>
    </location>
</feature>
<organism evidence="11 12">
    <name type="scientific">Polypterus senegalus</name>
    <name type="common">Senegal bichir</name>
    <dbReference type="NCBI Taxonomy" id="55291"/>
    <lineage>
        <taxon>Eukaryota</taxon>
        <taxon>Metazoa</taxon>
        <taxon>Chordata</taxon>
        <taxon>Craniata</taxon>
        <taxon>Vertebrata</taxon>
        <taxon>Euteleostomi</taxon>
        <taxon>Actinopterygii</taxon>
        <taxon>Polypteriformes</taxon>
        <taxon>Polypteridae</taxon>
        <taxon>Polypterus</taxon>
    </lineage>
</organism>
<evidence type="ECO:0000256" key="3">
    <source>
        <dbReference type="ARBA" id="ARBA00022692"/>
    </source>
</evidence>
<comment type="subcellular location">
    <subcellularLocation>
        <location evidence="1">Cell membrane</location>
        <topology evidence="1">Multi-pass membrane protein</topology>
    </subcellularLocation>
</comment>
<dbReference type="GO" id="GO:0004984">
    <property type="term" value="F:olfactory receptor activity"/>
    <property type="evidence" value="ECO:0007669"/>
    <property type="project" value="InterPro"/>
</dbReference>
<dbReference type="InterPro" id="IPR017452">
    <property type="entry name" value="GPCR_Rhodpsn_7TM"/>
</dbReference>
<dbReference type="InterPro" id="IPR000725">
    <property type="entry name" value="Olfact_rcpt"/>
</dbReference>
<dbReference type="PRINTS" id="PR00245">
    <property type="entry name" value="OLFACTORYR"/>
</dbReference>
<keyword evidence="5" id="KW-0297">G-protein coupled receptor</keyword>
<dbReference type="PANTHER" id="PTHR26451:SF897">
    <property type="entry name" value="TRACE AMINE-ASSOCIATED RECEPTOR 5-LIKE"/>
    <property type="match status" value="1"/>
</dbReference>
<feature type="domain" description="G-protein coupled receptors family 1 profile" evidence="10">
    <location>
        <begin position="68"/>
        <end position="318"/>
    </location>
</feature>
<keyword evidence="6 9" id="KW-0472">Membrane</keyword>
<gene>
    <name evidence="11" type="primary">Olfr24_4</name>
    <name evidence="11" type="ORF">GTO96_0012633</name>
</gene>
<evidence type="ECO:0000256" key="6">
    <source>
        <dbReference type="ARBA" id="ARBA00023136"/>
    </source>
</evidence>
<dbReference type="GO" id="GO:0004930">
    <property type="term" value="F:G protein-coupled receptor activity"/>
    <property type="evidence" value="ECO:0007669"/>
    <property type="project" value="UniProtKB-KW"/>
</dbReference>
<dbReference type="GO" id="GO:0005886">
    <property type="term" value="C:plasma membrane"/>
    <property type="evidence" value="ECO:0007669"/>
    <property type="project" value="UniProtKB-SubCell"/>
</dbReference>
<dbReference type="SMART" id="SM01381">
    <property type="entry name" value="7TM_GPCR_Srsx"/>
    <property type="match status" value="1"/>
</dbReference>
<dbReference type="PRINTS" id="PR00237">
    <property type="entry name" value="GPCRRHODOPSN"/>
</dbReference>
<reference evidence="11 12" key="1">
    <citation type="journal article" date="2021" name="Cell">
        <title>Tracing the genetic footprints of vertebrate landing in non-teleost ray-finned fishes.</title>
        <authorList>
            <person name="Bi X."/>
            <person name="Wang K."/>
            <person name="Yang L."/>
            <person name="Pan H."/>
            <person name="Jiang H."/>
            <person name="Wei Q."/>
            <person name="Fang M."/>
            <person name="Yu H."/>
            <person name="Zhu C."/>
            <person name="Cai Y."/>
            <person name="He Y."/>
            <person name="Gan X."/>
            <person name="Zeng H."/>
            <person name="Yu D."/>
            <person name="Zhu Y."/>
            <person name="Jiang H."/>
            <person name="Qiu Q."/>
            <person name="Yang H."/>
            <person name="Zhang Y.E."/>
            <person name="Wang W."/>
            <person name="Zhu M."/>
            <person name="He S."/>
            <person name="Zhang G."/>
        </authorList>
    </citation>
    <scope>NUCLEOTIDE SEQUENCE [LARGE SCALE GENOMIC DNA]</scope>
    <source>
        <strain evidence="11">Bchr_013</strain>
    </source>
</reference>
<keyword evidence="2" id="KW-1003">Cell membrane</keyword>
<evidence type="ECO:0000256" key="7">
    <source>
        <dbReference type="ARBA" id="ARBA00023170"/>
    </source>
</evidence>
<dbReference type="FunFam" id="1.20.1070.10:FF:000013">
    <property type="entry name" value="Olfactory receptor"/>
    <property type="match status" value="1"/>
</dbReference>
<keyword evidence="3 9" id="KW-0812">Transmembrane</keyword>
<keyword evidence="7" id="KW-0675">Receptor</keyword>
<feature type="non-terminal residue" evidence="11">
    <location>
        <position position="1"/>
    </location>
</feature>
<dbReference type="InterPro" id="IPR000276">
    <property type="entry name" value="GPCR_Rhodpsn"/>
</dbReference>
<sequence length="336" mass="36731">ADDNVSADNLHKLKPLSLNFSSRISDSPGMNQTSVSISEFVLHCTIDSEKRSYTIAILTMVYLVTLIGNFLVVLVIAMNPQLQKPMYVGIATLAVIDLVASTNIIPKLIAILSGGAASPYGPCLLQLLIVLYLGGAQSYLLAFMACDRYVAVVYPLRYSTLVTKRIVWVAGTLLNIIPASFILTFLIFITELSFCNSNILNYCFCDYLAMVSVACNQNPKYFVILSAASIVFGFCPLAFILLSYARIAYAALKIPSTDGKKKTLNTVTTHLLVVALSNIPILISTMLNGIGVKLSTEASNAMVIIAITVPPMFNPLIYSFRNKEIRGSIKKLFKRE</sequence>
<keyword evidence="8" id="KW-0807">Transducer</keyword>
<dbReference type="Pfam" id="PF13853">
    <property type="entry name" value="7tm_4"/>
    <property type="match status" value="1"/>
</dbReference>
<evidence type="ECO:0000256" key="1">
    <source>
        <dbReference type="ARBA" id="ARBA00004651"/>
    </source>
</evidence>
<evidence type="ECO:0000256" key="2">
    <source>
        <dbReference type="ARBA" id="ARBA00022475"/>
    </source>
</evidence>
<accession>A0A8X7WW60</accession>
<feature type="non-terminal residue" evidence="11">
    <location>
        <position position="336"/>
    </location>
</feature>
<dbReference type="InterPro" id="IPR052921">
    <property type="entry name" value="GPCR1_Superfamily_Member"/>
</dbReference>
<feature type="transmembrane region" description="Helical" evidence="9">
    <location>
        <begin position="55"/>
        <end position="76"/>
    </location>
</feature>